<dbReference type="Proteomes" id="UP000272400">
    <property type="component" value="Unassembled WGS sequence"/>
</dbReference>
<dbReference type="InterPro" id="IPR028098">
    <property type="entry name" value="Glyco_trans_4-like_N"/>
</dbReference>
<feature type="domain" description="Glycosyltransferase subfamily 4-like N-terminal" evidence="3">
    <location>
        <begin position="18"/>
        <end position="180"/>
    </location>
</feature>
<gene>
    <name evidence="4" type="ORF">EDD29_1626</name>
</gene>
<keyword evidence="2 4" id="KW-0808">Transferase</keyword>
<dbReference type="SUPFAM" id="SSF53756">
    <property type="entry name" value="UDP-Glycosyltransferase/glycogen phosphorylase"/>
    <property type="match status" value="1"/>
</dbReference>
<keyword evidence="1" id="KW-0328">Glycosyltransferase</keyword>
<proteinExistence type="predicted"/>
<evidence type="ECO:0000256" key="2">
    <source>
        <dbReference type="ARBA" id="ARBA00022679"/>
    </source>
</evidence>
<evidence type="ECO:0000313" key="5">
    <source>
        <dbReference type="Proteomes" id="UP000272400"/>
    </source>
</evidence>
<organism evidence="4 5">
    <name type="scientific">Actinocorallia herbida</name>
    <dbReference type="NCBI Taxonomy" id="58109"/>
    <lineage>
        <taxon>Bacteria</taxon>
        <taxon>Bacillati</taxon>
        <taxon>Actinomycetota</taxon>
        <taxon>Actinomycetes</taxon>
        <taxon>Streptosporangiales</taxon>
        <taxon>Thermomonosporaceae</taxon>
        <taxon>Actinocorallia</taxon>
    </lineage>
</organism>
<protein>
    <submittedName>
        <fullName evidence="4">Glycosyltransferase involved in cell wall biosynthesis</fullName>
    </submittedName>
</protein>
<dbReference type="PANTHER" id="PTHR12526:SF510">
    <property type="entry name" value="D-INOSITOL 3-PHOSPHATE GLYCOSYLTRANSFERASE"/>
    <property type="match status" value="1"/>
</dbReference>
<dbReference type="RefSeq" id="WP_246052589.1">
    <property type="nucleotide sequence ID" value="NZ_RJKE01000001.1"/>
</dbReference>
<sequence>MDDVQGMRVALVLGLASGGLGRHVKAVAEGLAERGARVAVCGPGETERTYGFSGAGVRFAEVDIADRPRPAGDLAAVRKLRGLLRGADIVHAHGVRAGAMAVMARGRLASGGTGLRVEAGPPVLVTLHNEAPSGGMAGAAYAVLERIVARGATGVLGVSPDLEERMRALGARDVGHAIVPAPPLGAAAPGARERLREELGAGDAQVVLTVARLAPQKGLPVLLEAVSRMGPAAPLFLIAGDGPLDGELRERIATADLPVRLLGRRNDVAELLAACDIVAVPSMWEGQPLFVQEALRAGRPLVATATGGVPRLVGDAAVLVPAGDAAALAAALQGILSDPGRAVRLGAAAAQRATALPTDDDAVDQLAARYRGFLPG</sequence>
<comment type="caution">
    <text evidence="4">The sequence shown here is derived from an EMBL/GenBank/DDBJ whole genome shotgun (WGS) entry which is preliminary data.</text>
</comment>
<evidence type="ECO:0000313" key="4">
    <source>
        <dbReference type="EMBL" id="ROO84109.1"/>
    </source>
</evidence>
<dbReference type="Gene3D" id="3.40.50.2000">
    <property type="entry name" value="Glycogen Phosphorylase B"/>
    <property type="match status" value="2"/>
</dbReference>
<keyword evidence="5" id="KW-1185">Reference proteome</keyword>
<dbReference type="Pfam" id="PF13579">
    <property type="entry name" value="Glyco_trans_4_4"/>
    <property type="match status" value="1"/>
</dbReference>
<evidence type="ECO:0000259" key="3">
    <source>
        <dbReference type="Pfam" id="PF13579"/>
    </source>
</evidence>
<name>A0A3N1CS25_9ACTN</name>
<dbReference type="EMBL" id="RJKE01000001">
    <property type="protein sequence ID" value="ROO84109.1"/>
    <property type="molecule type" value="Genomic_DNA"/>
</dbReference>
<evidence type="ECO:0000256" key="1">
    <source>
        <dbReference type="ARBA" id="ARBA00022676"/>
    </source>
</evidence>
<dbReference type="GO" id="GO:0016757">
    <property type="term" value="F:glycosyltransferase activity"/>
    <property type="evidence" value="ECO:0007669"/>
    <property type="project" value="UniProtKB-KW"/>
</dbReference>
<dbReference type="PANTHER" id="PTHR12526">
    <property type="entry name" value="GLYCOSYLTRANSFERASE"/>
    <property type="match status" value="1"/>
</dbReference>
<dbReference type="AlphaFoldDB" id="A0A3N1CS25"/>
<accession>A0A3N1CS25</accession>
<dbReference type="Pfam" id="PF13692">
    <property type="entry name" value="Glyco_trans_1_4"/>
    <property type="match status" value="1"/>
</dbReference>
<reference evidence="4 5" key="1">
    <citation type="submission" date="2018-11" db="EMBL/GenBank/DDBJ databases">
        <title>Sequencing the genomes of 1000 actinobacteria strains.</title>
        <authorList>
            <person name="Klenk H.-P."/>
        </authorList>
    </citation>
    <scope>NUCLEOTIDE SEQUENCE [LARGE SCALE GENOMIC DNA]</scope>
    <source>
        <strain evidence="4 5">DSM 44254</strain>
    </source>
</reference>